<accession>A0A8H6KY69</accession>
<evidence type="ECO:0000256" key="1">
    <source>
        <dbReference type="SAM" id="MobiDB-lite"/>
    </source>
</evidence>
<evidence type="ECO:0000313" key="3">
    <source>
        <dbReference type="Proteomes" id="UP000654918"/>
    </source>
</evidence>
<sequence>MFEDLIAQKTLSLATLEFFGYDAALPTIKHVSGCKVFRKSWSIANDYLGQECPPKVDKGLALLPGGFGRPFRAVFAGSYAFIPDWREDDHYVPCTASRRAKLREVFRTWQAILQYEPIGLWQADRCDDPTEPPRTEQFAHRFRQCQISRLEKRPTRCGYATFSPRRRQGHIPSEPIPTTYK</sequence>
<dbReference type="AlphaFoldDB" id="A0A8H6KY69"/>
<name>A0A8H6KY69_9PEZI</name>
<dbReference type="EMBL" id="WIGO01000013">
    <property type="protein sequence ID" value="KAF6839443.1"/>
    <property type="molecule type" value="Genomic_DNA"/>
</dbReference>
<comment type="caution">
    <text evidence="2">The sequence shown here is derived from an EMBL/GenBank/DDBJ whole genome shotgun (WGS) entry which is preliminary data.</text>
</comment>
<feature type="region of interest" description="Disordered" evidence="1">
    <location>
        <begin position="160"/>
        <end position="181"/>
    </location>
</feature>
<proteinExistence type="predicted"/>
<keyword evidence="3" id="KW-1185">Reference proteome</keyword>
<gene>
    <name evidence="2" type="ORF">CPLU01_01863</name>
</gene>
<protein>
    <submittedName>
        <fullName evidence="2">Uncharacterized protein</fullName>
    </submittedName>
</protein>
<evidence type="ECO:0000313" key="2">
    <source>
        <dbReference type="EMBL" id="KAF6839443.1"/>
    </source>
</evidence>
<dbReference type="Proteomes" id="UP000654918">
    <property type="component" value="Unassembled WGS sequence"/>
</dbReference>
<reference evidence="2" key="1">
    <citation type="journal article" date="2020" name="Phytopathology">
        <title>Genome Sequence Resources of Colletotrichum truncatum, C. plurivorum, C. musicola, and C. sojae: Four Species Pathogenic to Soybean (Glycine max).</title>
        <authorList>
            <person name="Rogerio F."/>
            <person name="Boufleur T.R."/>
            <person name="Ciampi-Guillardi M."/>
            <person name="Sukno S.A."/>
            <person name="Thon M.R."/>
            <person name="Massola Junior N.S."/>
            <person name="Baroncelli R."/>
        </authorList>
    </citation>
    <scope>NUCLEOTIDE SEQUENCE</scope>
    <source>
        <strain evidence="2">LFN00145</strain>
    </source>
</reference>
<organism evidence="2 3">
    <name type="scientific">Colletotrichum plurivorum</name>
    <dbReference type="NCBI Taxonomy" id="2175906"/>
    <lineage>
        <taxon>Eukaryota</taxon>
        <taxon>Fungi</taxon>
        <taxon>Dikarya</taxon>
        <taxon>Ascomycota</taxon>
        <taxon>Pezizomycotina</taxon>
        <taxon>Sordariomycetes</taxon>
        <taxon>Hypocreomycetidae</taxon>
        <taxon>Glomerellales</taxon>
        <taxon>Glomerellaceae</taxon>
        <taxon>Colletotrichum</taxon>
        <taxon>Colletotrichum orchidearum species complex</taxon>
    </lineage>
</organism>